<keyword evidence="3" id="KW-1185">Reference proteome</keyword>
<feature type="non-terminal residue" evidence="2">
    <location>
        <position position="303"/>
    </location>
</feature>
<feature type="region of interest" description="Disordered" evidence="1">
    <location>
        <begin position="1"/>
        <end position="175"/>
    </location>
</feature>
<name>A0A9P6JGN9_MORAP</name>
<feature type="compositionally biased region" description="Low complexity" evidence="1">
    <location>
        <begin position="100"/>
        <end position="135"/>
    </location>
</feature>
<evidence type="ECO:0000256" key="1">
    <source>
        <dbReference type="SAM" id="MobiDB-lite"/>
    </source>
</evidence>
<feature type="compositionally biased region" description="Polar residues" evidence="1">
    <location>
        <begin position="136"/>
        <end position="155"/>
    </location>
</feature>
<gene>
    <name evidence="2" type="ORF">BGZ70_008768</name>
</gene>
<feature type="region of interest" description="Disordered" evidence="1">
    <location>
        <begin position="223"/>
        <end position="303"/>
    </location>
</feature>
<feature type="compositionally biased region" description="Polar residues" evidence="1">
    <location>
        <begin position="40"/>
        <end position="60"/>
    </location>
</feature>
<accession>A0A9P6JGN9</accession>
<feature type="compositionally biased region" description="Polar residues" evidence="1">
    <location>
        <begin position="265"/>
        <end position="281"/>
    </location>
</feature>
<feature type="compositionally biased region" description="Polar residues" evidence="1">
    <location>
        <begin position="1"/>
        <end position="10"/>
    </location>
</feature>
<organism evidence="2 3">
    <name type="scientific">Mortierella alpina</name>
    <name type="common">Oleaginous fungus</name>
    <name type="synonym">Mortierella renispora</name>
    <dbReference type="NCBI Taxonomy" id="64518"/>
    <lineage>
        <taxon>Eukaryota</taxon>
        <taxon>Fungi</taxon>
        <taxon>Fungi incertae sedis</taxon>
        <taxon>Mucoromycota</taxon>
        <taxon>Mortierellomycotina</taxon>
        <taxon>Mortierellomycetes</taxon>
        <taxon>Mortierellales</taxon>
        <taxon>Mortierellaceae</taxon>
        <taxon>Mortierella</taxon>
    </lineage>
</organism>
<protein>
    <submittedName>
        <fullName evidence="2">Uncharacterized protein</fullName>
    </submittedName>
</protein>
<dbReference type="AlphaFoldDB" id="A0A9P6JGN9"/>
<evidence type="ECO:0000313" key="3">
    <source>
        <dbReference type="Proteomes" id="UP000738359"/>
    </source>
</evidence>
<sequence length="303" mass="31787">MDPHGSTNQHPFDDFDHVRPLPQSDHADPPAVQAPVPVSTRPTIVTTTLSAKTSATQPMASSPRPLTSDSSNSINTINTTHSMSTTNTATAANRGDSDHSNNSSIHNSSSSNNSTITHAPPQSTPQSTHHSQQSSGRHSIFTNSSTTDPNPNSTHHSPHAPPIAPLQTSTSSLATTAAARFSQAFSPLLSSRRKSAAIDIPSTPDGHKSFSYSLSSSVHASPASLYAHTEGQHHSVSQEHLSSAGPAGGSGHHQQQASDHRASHFETNLSKIASFSSPRSTNRARKTHPAGIAHVPEESGYGS</sequence>
<dbReference type="Proteomes" id="UP000738359">
    <property type="component" value="Unassembled WGS sequence"/>
</dbReference>
<dbReference type="EMBL" id="JAAAHY010000066">
    <property type="protein sequence ID" value="KAF9967641.1"/>
    <property type="molecule type" value="Genomic_DNA"/>
</dbReference>
<evidence type="ECO:0000313" key="2">
    <source>
        <dbReference type="EMBL" id="KAF9967641.1"/>
    </source>
</evidence>
<comment type="caution">
    <text evidence="2">The sequence shown here is derived from an EMBL/GenBank/DDBJ whole genome shotgun (WGS) entry which is preliminary data.</text>
</comment>
<feature type="compositionally biased region" description="Low complexity" evidence="1">
    <location>
        <begin position="67"/>
        <end position="93"/>
    </location>
</feature>
<proteinExistence type="predicted"/>
<reference evidence="2" key="1">
    <citation type="journal article" date="2020" name="Fungal Divers.">
        <title>Resolving the Mortierellaceae phylogeny through synthesis of multi-gene phylogenetics and phylogenomics.</title>
        <authorList>
            <person name="Vandepol N."/>
            <person name="Liber J."/>
            <person name="Desiro A."/>
            <person name="Na H."/>
            <person name="Kennedy M."/>
            <person name="Barry K."/>
            <person name="Grigoriev I.V."/>
            <person name="Miller A.N."/>
            <person name="O'Donnell K."/>
            <person name="Stajich J.E."/>
            <person name="Bonito G."/>
        </authorList>
    </citation>
    <scope>NUCLEOTIDE SEQUENCE</scope>
    <source>
        <strain evidence="2">CK1249</strain>
    </source>
</reference>
<feature type="compositionally biased region" description="Low complexity" evidence="1">
    <location>
        <begin position="29"/>
        <end position="38"/>
    </location>
</feature>